<sequence>MNGTPTIAPFVIITPAHNEEALIEQTLESMVAQTVRPLKWVVVSDNSTDRTAEIVRRYAAQHDFMQLLEIRRDGTRHFGNKVHAFNAGLAEVGALDYRYIGNLDADISLPSHYFESLLGELDSDPSLGLAGGMVATRIGDRFVSQNVAPDSVAGAVQLFRRACFEQIGGYLALPEGGIDSAAEIMARMKGWKVRTFAALQVLEHRRTGTASAPPVAAKVREGQRLQSLGYGLLFLCLRCIYRSMDPPRLIGSAATLLGYVQRRLSGAPVVLPAEVVSFLKTEQQHKLLNSLRGAHVRHQRPL</sequence>
<dbReference type="STRING" id="395495.Lcho_1390"/>
<keyword evidence="2" id="KW-0328">Glycosyltransferase</keyword>
<dbReference type="CDD" id="cd06423">
    <property type="entry name" value="CESA_like"/>
    <property type="match status" value="1"/>
</dbReference>
<dbReference type="Pfam" id="PF00535">
    <property type="entry name" value="Glycos_transf_2"/>
    <property type="match status" value="1"/>
</dbReference>
<dbReference type="SUPFAM" id="SSF53448">
    <property type="entry name" value="Nucleotide-diphospho-sugar transferases"/>
    <property type="match status" value="1"/>
</dbReference>
<dbReference type="EMBL" id="CP001013">
    <property type="protein sequence ID" value="ACB33658.1"/>
    <property type="molecule type" value="Genomic_DNA"/>
</dbReference>
<evidence type="ECO:0000313" key="5">
    <source>
        <dbReference type="EMBL" id="ACB33658.1"/>
    </source>
</evidence>
<dbReference type="CAZy" id="GT2">
    <property type="family name" value="Glycosyltransferase Family 2"/>
</dbReference>
<organism evidence="5 6">
    <name type="scientific">Leptothrix cholodnii (strain ATCC 51168 / LMG 8142 / SP-6)</name>
    <name type="common">Leptothrix discophora (strain SP-6)</name>
    <dbReference type="NCBI Taxonomy" id="395495"/>
    <lineage>
        <taxon>Bacteria</taxon>
        <taxon>Pseudomonadati</taxon>
        <taxon>Pseudomonadota</taxon>
        <taxon>Betaproteobacteria</taxon>
        <taxon>Burkholderiales</taxon>
        <taxon>Sphaerotilaceae</taxon>
        <taxon>Leptothrix</taxon>
    </lineage>
</organism>
<dbReference type="GO" id="GO:0016757">
    <property type="term" value="F:glycosyltransferase activity"/>
    <property type="evidence" value="ECO:0007669"/>
    <property type="project" value="UniProtKB-KW"/>
</dbReference>
<dbReference type="Proteomes" id="UP000001693">
    <property type="component" value="Chromosome"/>
</dbReference>
<dbReference type="KEGG" id="lch:Lcho_1390"/>
<dbReference type="eggNOG" id="COG1215">
    <property type="taxonomic scope" value="Bacteria"/>
</dbReference>
<accession>B1Y731</accession>
<evidence type="ECO:0000256" key="2">
    <source>
        <dbReference type="ARBA" id="ARBA00022676"/>
    </source>
</evidence>
<dbReference type="PANTHER" id="PTHR43630">
    <property type="entry name" value="POLY-BETA-1,6-N-ACETYL-D-GLUCOSAMINE SYNTHASE"/>
    <property type="match status" value="1"/>
</dbReference>
<protein>
    <submittedName>
        <fullName evidence="5">Glycosyl transferase family 2</fullName>
    </submittedName>
</protein>
<reference evidence="5 6" key="1">
    <citation type="submission" date="2008-03" db="EMBL/GenBank/DDBJ databases">
        <title>Complete sequence of Leptothrix cholodnii SP-6.</title>
        <authorList>
            <consortium name="US DOE Joint Genome Institute"/>
            <person name="Copeland A."/>
            <person name="Lucas S."/>
            <person name="Lapidus A."/>
            <person name="Glavina del Rio T."/>
            <person name="Dalin E."/>
            <person name="Tice H."/>
            <person name="Bruce D."/>
            <person name="Goodwin L."/>
            <person name="Pitluck S."/>
            <person name="Chertkov O."/>
            <person name="Brettin T."/>
            <person name="Detter J.C."/>
            <person name="Han C."/>
            <person name="Kuske C.R."/>
            <person name="Schmutz J."/>
            <person name="Larimer F."/>
            <person name="Land M."/>
            <person name="Hauser L."/>
            <person name="Kyrpides N."/>
            <person name="Lykidis A."/>
            <person name="Emerson D."/>
            <person name="Richardson P."/>
        </authorList>
    </citation>
    <scope>NUCLEOTIDE SEQUENCE [LARGE SCALE GENOMIC DNA]</scope>
    <source>
        <strain evidence="6">ATCC 51168 / LMG 8142 / SP-6</strain>
    </source>
</reference>
<keyword evidence="3 5" id="KW-0808">Transferase</keyword>
<name>B1Y731_LEPCP</name>
<feature type="domain" description="Glycosyltransferase 2-like" evidence="4">
    <location>
        <begin position="12"/>
        <end position="142"/>
    </location>
</feature>
<dbReference type="RefSeq" id="WP_012346420.1">
    <property type="nucleotide sequence ID" value="NC_010524.1"/>
</dbReference>
<evidence type="ECO:0000256" key="1">
    <source>
        <dbReference type="ARBA" id="ARBA00006739"/>
    </source>
</evidence>
<dbReference type="Gene3D" id="3.90.550.10">
    <property type="entry name" value="Spore Coat Polysaccharide Biosynthesis Protein SpsA, Chain A"/>
    <property type="match status" value="1"/>
</dbReference>
<dbReference type="AlphaFoldDB" id="B1Y731"/>
<evidence type="ECO:0000256" key="3">
    <source>
        <dbReference type="ARBA" id="ARBA00022679"/>
    </source>
</evidence>
<dbReference type="InterPro" id="IPR001173">
    <property type="entry name" value="Glyco_trans_2-like"/>
</dbReference>
<proteinExistence type="inferred from homology"/>
<evidence type="ECO:0000313" key="6">
    <source>
        <dbReference type="Proteomes" id="UP000001693"/>
    </source>
</evidence>
<dbReference type="PANTHER" id="PTHR43630:SF1">
    <property type="entry name" value="POLY-BETA-1,6-N-ACETYL-D-GLUCOSAMINE SYNTHASE"/>
    <property type="match status" value="1"/>
</dbReference>
<comment type="similarity">
    <text evidence="1">Belongs to the glycosyltransferase 2 family.</text>
</comment>
<dbReference type="InterPro" id="IPR029044">
    <property type="entry name" value="Nucleotide-diphossugar_trans"/>
</dbReference>
<dbReference type="HOGENOM" id="CLU_076334_0_0_4"/>
<evidence type="ECO:0000259" key="4">
    <source>
        <dbReference type="Pfam" id="PF00535"/>
    </source>
</evidence>
<keyword evidence="6" id="KW-1185">Reference proteome</keyword>
<gene>
    <name evidence="5" type="ordered locus">Lcho_1390</name>
</gene>